<dbReference type="InterPro" id="IPR022190">
    <property type="entry name" value="DUF3716"/>
</dbReference>
<feature type="compositionally biased region" description="Basic and acidic residues" evidence="1">
    <location>
        <begin position="154"/>
        <end position="173"/>
    </location>
</feature>
<feature type="region of interest" description="Disordered" evidence="1">
    <location>
        <begin position="228"/>
        <end position="249"/>
    </location>
</feature>
<organism evidence="2 3">
    <name type="scientific">Calycina marina</name>
    <dbReference type="NCBI Taxonomy" id="1763456"/>
    <lineage>
        <taxon>Eukaryota</taxon>
        <taxon>Fungi</taxon>
        <taxon>Dikarya</taxon>
        <taxon>Ascomycota</taxon>
        <taxon>Pezizomycotina</taxon>
        <taxon>Leotiomycetes</taxon>
        <taxon>Helotiales</taxon>
        <taxon>Pezizellaceae</taxon>
        <taxon>Calycina</taxon>
    </lineage>
</organism>
<accession>A0A9P7ZAG6</accession>
<dbReference type="EMBL" id="MU253751">
    <property type="protein sequence ID" value="KAG9248321.1"/>
    <property type="molecule type" value="Genomic_DNA"/>
</dbReference>
<feature type="region of interest" description="Disordered" evidence="1">
    <location>
        <begin position="1"/>
        <end position="32"/>
    </location>
</feature>
<evidence type="ECO:0000313" key="3">
    <source>
        <dbReference type="Proteomes" id="UP000887226"/>
    </source>
</evidence>
<dbReference type="Pfam" id="PF12511">
    <property type="entry name" value="DUF3716"/>
    <property type="match status" value="1"/>
</dbReference>
<protein>
    <submittedName>
        <fullName evidence="2">Uncharacterized protein</fullName>
    </submittedName>
</protein>
<sequence length="448" mass="49994">MSRRGGRVRFEDPSWRPRDNMVTKDSSLSSDDLVPRELTNRNAFLANPVPGTILKTLEALPVVREIPWREHAERLDPSEDHRSQRRGAMALAQRGLVTQNPCTYCERGSGPLHLCISLNKLYQRSCANCQFNSQGHNCSLRRSGFTDVNAAIERHSSDKHSQKVPKRKPEDRQWSPPVQAGRGVITLEDFEPPEKRSKKRAAANFARAAIAQDLGQFAERNDIIHSSTGDSELFDADSGRKPSSKIMTGENFTSQYGENASQANFWSKGHQISPRGTQHDVQPAPFERPEEELPGRDKRSSTHHDTGYSTIIQLQNEVLDHYQIAKSVPKAVSETVDSQPQNEGPGRQAAKGVPKTVSKTVSLTPNCDAQQPQVYASGKPLPQQPTTSSVGSSLQHIDVPPQNQPAADTSHLSGMKDVPIEPRKSKMRLMIEAKARELRRKMELEERR</sequence>
<dbReference type="Proteomes" id="UP000887226">
    <property type="component" value="Unassembled WGS sequence"/>
</dbReference>
<feature type="compositionally biased region" description="Polar residues" evidence="1">
    <location>
        <begin position="357"/>
        <end position="374"/>
    </location>
</feature>
<proteinExistence type="predicted"/>
<reference evidence="2" key="1">
    <citation type="journal article" date="2021" name="IMA Fungus">
        <title>Genomic characterization of three marine fungi, including Emericellopsis atlantica sp. nov. with signatures of a generalist lifestyle and marine biomass degradation.</title>
        <authorList>
            <person name="Hagestad O.C."/>
            <person name="Hou L."/>
            <person name="Andersen J.H."/>
            <person name="Hansen E.H."/>
            <person name="Altermark B."/>
            <person name="Li C."/>
            <person name="Kuhnert E."/>
            <person name="Cox R.J."/>
            <person name="Crous P.W."/>
            <person name="Spatafora J.W."/>
            <person name="Lail K."/>
            <person name="Amirebrahimi M."/>
            <person name="Lipzen A."/>
            <person name="Pangilinan J."/>
            <person name="Andreopoulos W."/>
            <person name="Hayes R.D."/>
            <person name="Ng V."/>
            <person name="Grigoriev I.V."/>
            <person name="Jackson S.A."/>
            <person name="Sutton T.D.S."/>
            <person name="Dobson A.D.W."/>
            <person name="Rama T."/>
        </authorList>
    </citation>
    <scope>NUCLEOTIDE SEQUENCE</scope>
    <source>
        <strain evidence="2">TRa3180A</strain>
    </source>
</reference>
<feature type="region of interest" description="Disordered" evidence="1">
    <location>
        <begin position="269"/>
        <end position="305"/>
    </location>
</feature>
<gene>
    <name evidence="2" type="ORF">BJ878DRAFT_54399</name>
</gene>
<feature type="compositionally biased region" description="Basic and acidic residues" evidence="1">
    <location>
        <begin position="418"/>
        <end position="428"/>
    </location>
</feature>
<feature type="compositionally biased region" description="Basic and acidic residues" evidence="1">
    <location>
        <begin position="287"/>
        <end position="305"/>
    </location>
</feature>
<feature type="compositionally biased region" description="Basic and acidic residues" evidence="1">
    <location>
        <begin position="8"/>
        <end position="22"/>
    </location>
</feature>
<feature type="region of interest" description="Disordered" evidence="1">
    <location>
        <begin position="330"/>
        <end position="428"/>
    </location>
</feature>
<evidence type="ECO:0000256" key="1">
    <source>
        <dbReference type="SAM" id="MobiDB-lite"/>
    </source>
</evidence>
<feature type="region of interest" description="Disordered" evidence="1">
    <location>
        <begin position="154"/>
        <end position="199"/>
    </location>
</feature>
<feature type="compositionally biased region" description="Polar residues" evidence="1">
    <location>
        <begin position="384"/>
        <end position="395"/>
    </location>
</feature>
<name>A0A9P7ZAG6_9HELO</name>
<keyword evidence="3" id="KW-1185">Reference proteome</keyword>
<dbReference type="AlphaFoldDB" id="A0A9P7ZAG6"/>
<comment type="caution">
    <text evidence="2">The sequence shown here is derived from an EMBL/GenBank/DDBJ whole genome shotgun (WGS) entry which is preliminary data.</text>
</comment>
<evidence type="ECO:0000313" key="2">
    <source>
        <dbReference type="EMBL" id="KAG9248321.1"/>
    </source>
</evidence>